<feature type="domain" description="PAC" evidence="16">
    <location>
        <begin position="343"/>
        <end position="398"/>
    </location>
</feature>
<dbReference type="InterPro" id="IPR011006">
    <property type="entry name" value="CheY-like_superfamily"/>
</dbReference>
<dbReference type="PANTHER" id="PTHR45339">
    <property type="entry name" value="HYBRID SIGNAL TRANSDUCTION HISTIDINE KINASE J"/>
    <property type="match status" value="1"/>
</dbReference>
<evidence type="ECO:0000259" key="13">
    <source>
        <dbReference type="PROSITE" id="PS50109"/>
    </source>
</evidence>
<dbReference type="InterPro" id="IPR001789">
    <property type="entry name" value="Sig_transdc_resp-reg_receiver"/>
</dbReference>
<dbReference type="InterPro" id="IPR035965">
    <property type="entry name" value="PAS-like_dom_sf"/>
</dbReference>
<evidence type="ECO:0000256" key="5">
    <source>
        <dbReference type="ARBA" id="ARBA00022741"/>
    </source>
</evidence>
<reference evidence="17" key="1">
    <citation type="submission" date="2015-04" db="EMBL/GenBank/DDBJ databases">
        <authorList>
            <person name="Syromyatnikov M.Y."/>
            <person name="Popov V.N."/>
        </authorList>
    </citation>
    <scope>NUCLEOTIDE SEQUENCE</scope>
    <source>
        <strain evidence="17">MO-1</strain>
    </source>
</reference>
<keyword evidence="8" id="KW-0902">Two-component regulatory system</keyword>
<feature type="domain" description="Response regulatory" evidence="14">
    <location>
        <begin position="7"/>
        <end position="124"/>
    </location>
</feature>
<evidence type="ECO:0000256" key="7">
    <source>
        <dbReference type="ARBA" id="ARBA00022840"/>
    </source>
</evidence>
<dbReference type="CDD" id="cd16922">
    <property type="entry name" value="HATPase_EvgS-ArcB-TorS-like"/>
    <property type="match status" value="1"/>
</dbReference>
<dbReference type="PRINTS" id="PR00344">
    <property type="entry name" value="BCTRLSENSOR"/>
</dbReference>
<comment type="catalytic activity">
    <reaction evidence="1">
        <text>ATP + protein L-histidine = ADP + protein N-phospho-L-histidine.</text>
        <dbReference type="EC" id="2.7.13.3"/>
    </reaction>
</comment>
<evidence type="ECO:0000256" key="10">
    <source>
        <dbReference type="ARBA" id="ARBA00068150"/>
    </source>
</evidence>
<dbReference type="Pfam" id="PF02518">
    <property type="entry name" value="HATPase_c"/>
    <property type="match status" value="1"/>
</dbReference>
<evidence type="ECO:0000256" key="11">
    <source>
        <dbReference type="PROSITE-ProRule" id="PRU00169"/>
    </source>
</evidence>
<dbReference type="Pfam" id="PF13426">
    <property type="entry name" value="PAS_9"/>
    <property type="match status" value="2"/>
</dbReference>
<feature type="domain" description="Response regulatory" evidence="14">
    <location>
        <begin position="796"/>
        <end position="917"/>
    </location>
</feature>
<evidence type="ECO:0000256" key="8">
    <source>
        <dbReference type="ARBA" id="ARBA00023012"/>
    </source>
</evidence>
<name>A0A1S7LGA7_MAGMO</name>
<dbReference type="Gene3D" id="3.30.450.20">
    <property type="entry name" value="PAS domain"/>
    <property type="match status" value="2"/>
</dbReference>
<dbReference type="EC" id="2.7.13.3" evidence="2"/>
<dbReference type="SMART" id="SM00091">
    <property type="entry name" value="PAS"/>
    <property type="match status" value="2"/>
</dbReference>
<dbReference type="FunFam" id="1.10.287.130:FF:000002">
    <property type="entry name" value="Two-component osmosensing histidine kinase"/>
    <property type="match status" value="1"/>
</dbReference>
<protein>
    <recommendedName>
        <fullName evidence="10">Sensory/regulatory protein RpfC</fullName>
        <ecNumber evidence="2">2.7.13.3</ecNumber>
    </recommendedName>
</protein>
<dbReference type="SUPFAM" id="SSF55874">
    <property type="entry name" value="ATPase domain of HSP90 chaperone/DNA topoisomerase II/histidine kinase"/>
    <property type="match status" value="1"/>
</dbReference>
<dbReference type="PANTHER" id="PTHR45339:SF1">
    <property type="entry name" value="HYBRID SIGNAL TRANSDUCTION HISTIDINE KINASE J"/>
    <property type="match status" value="1"/>
</dbReference>
<dbReference type="CDD" id="cd00130">
    <property type="entry name" value="PAS"/>
    <property type="match status" value="2"/>
</dbReference>
<evidence type="ECO:0000259" key="15">
    <source>
        <dbReference type="PROSITE" id="PS50112"/>
    </source>
</evidence>
<dbReference type="SMART" id="SM00387">
    <property type="entry name" value="HATPase_c"/>
    <property type="match status" value="1"/>
</dbReference>
<dbReference type="CDD" id="cd00082">
    <property type="entry name" value="HisKA"/>
    <property type="match status" value="1"/>
</dbReference>
<dbReference type="NCBIfam" id="TIGR00229">
    <property type="entry name" value="sensory_box"/>
    <property type="match status" value="2"/>
</dbReference>
<dbReference type="InterPro" id="IPR003661">
    <property type="entry name" value="HisK_dim/P_dom"/>
</dbReference>
<evidence type="ECO:0000256" key="3">
    <source>
        <dbReference type="ARBA" id="ARBA00022553"/>
    </source>
</evidence>
<evidence type="ECO:0000256" key="4">
    <source>
        <dbReference type="ARBA" id="ARBA00022679"/>
    </source>
</evidence>
<dbReference type="CDD" id="cd17546">
    <property type="entry name" value="REC_hyHK_CKI1_RcsC-like"/>
    <property type="match status" value="1"/>
</dbReference>
<proteinExistence type="predicted"/>
<feature type="domain" description="PAS" evidence="15">
    <location>
        <begin position="160"/>
        <end position="196"/>
    </location>
</feature>
<keyword evidence="6 17" id="KW-0418">Kinase</keyword>
<evidence type="ECO:0000259" key="14">
    <source>
        <dbReference type="PROSITE" id="PS50110"/>
    </source>
</evidence>
<dbReference type="Gene3D" id="3.30.565.10">
    <property type="entry name" value="Histidine kinase-like ATPase, C-terminal domain"/>
    <property type="match status" value="1"/>
</dbReference>
<dbReference type="InterPro" id="IPR000700">
    <property type="entry name" value="PAS-assoc_C"/>
</dbReference>
<dbReference type="InterPro" id="IPR036890">
    <property type="entry name" value="HATPase_C_sf"/>
</dbReference>
<dbReference type="PROSITE" id="PS50110">
    <property type="entry name" value="RESPONSE_REGULATORY"/>
    <property type="match status" value="2"/>
</dbReference>
<dbReference type="InterPro" id="IPR003594">
    <property type="entry name" value="HATPase_dom"/>
</dbReference>
<evidence type="ECO:0000256" key="2">
    <source>
        <dbReference type="ARBA" id="ARBA00012438"/>
    </source>
</evidence>
<dbReference type="GO" id="GO:0005524">
    <property type="term" value="F:ATP binding"/>
    <property type="evidence" value="ECO:0007669"/>
    <property type="project" value="UniProtKB-KW"/>
</dbReference>
<keyword evidence="7" id="KW-0067">ATP-binding</keyword>
<keyword evidence="4 17" id="KW-0808">Transferase</keyword>
<dbReference type="SUPFAM" id="SSF52172">
    <property type="entry name" value="CheY-like"/>
    <property type="match status" value="2"/>
</dbReference>
<dbReference type="SMART" id="SM00086">
    <property type="entry name" value="PAC"/>
    <property type="match status" value="2"/>
</dbReference>
<feature type="coiled-coil region" evidence="12">
    <location>
        <begin position="382"/>
        <end position="409"/>
    </location>
</feature>
<dbReference type="GO" id="GO:0000155">
    <property type="term" value="F:phosphorelay sensor kinase activity"/>
    <property type="evidence" value="ECO:0007669"/>
    <property type="project" value="InterPro"/>
</dbReference>
<dbReference type="InterPro" id="IPR000014">
    <property type="entry name" value="PAS"/>
</dbReference>
<dbReference type="FunFam" id="3.30.565.10:FF:000010">
    <property type="entry name" value="Sensor histidine kinase RcsC"/>
    <property type="match status" value="1"/>
</dbReference>
<dbReference type="Pfam" id="PF00512">
    <property type="entry name" value="HisKA"/>
    <property type="match status" value="1"/>
</dbReference>
<dbReference type="EMBL" id="LO017727">
    <property type="protein sequence ID" value="CRH05089.1"/>
    <property type="molecule type" value="Genomic_DNA"/>
</dbReference>
<evidence type="ECO:0000256" key="12">
    <source>
        <dbReference type="SAM" id="Coils"/>
    </source>
</evidence>
<gene>
    <name evidence="17" type="ORF">MAGMO_0890</name>
</gene>
<dbReference type="InterPro" id="IPR005467">
    <property type="entry name" value="His_kinase_dom"/>
</dbReference>
<dbReference type="InterPro" id="IPR001610">
    <property type="entry name" value="PAC"/>
</dbReference>
<dbReference type="Gene3D" id="3.40.50.2300">
    <property type="match status" value="2"/>
</dbReference>
<evidence type="ECO:0000256" key="1">
    <source>
        <dbReference type="ARBA" id="ARBA00000085"/>
    </source>
</evidence>
<dbReference type="Gene3D" id="1.10.287.130">
    <property type="match status" value="1"/>
</dbReference>
<evidence type="ECO:0000259" key="16">
    <source>
        <dbReference type="PROSITE" id="PS50113"/>
    </source>
</evidence>
<keyword evidence="5" id="KW-0547">Nucleotide-binding</keyword>
<dbReference type="InterPro" id="IPR036097">
    <property type="entry name" value="HisK_dim/P_sf"/>
</dbReference>
<accession>A0A1S7LGA7</accession>
<keyword evidence="12" id="KW-0175">Coiled coil</keyword>
<feature type="domain" description="PAS" evidence="15">
    <location>
        <begin position="272"/>
        <end position="318"/>
    </location>
</feature>
<feature type="modified residue" description="4-aspartylphosphate" evidence="11">
    <location>
        <position position="847"/>
    </location>
</feature>
<evidence type="ECO:0000256" key="9">
    <source>
        <dbReference type="ARBA" id="ARBA00064003"/>
    </source>
</evidence>
<evidence type="ECO:0000256" key="6">
    <source>
        <dbReference type="ARBA" id="ARBA00022777"/>
    </source>
</evidence>
<keyword evidence="3 11" id="KW-0597">Phosphoprotein</keyword>
<dbReference type="PROSITE" id="PS50112">
    <property type="entry name" value="PAS"/>
    <property type="match status" value="2"/>
</dbReference>
<sequence length="921" mass="103244">MSIPLPKILIVDDREANLTALRAILSPLEAEIIGATSGNEALGLLVEHEPSLMLLDVDMPGMDGFEVAEMAHGVEQTRNVPILFVTAAFKDDLHRTQGYRSGAVDYIEKPINEEILISKVQVFLDLYRAHQEVLISNRILREEIARREAAEKKLLITQFAVEHMGDSAFLIDEQAHLHYVNETACKTLGYTEQELLKLNVEDIGPDYPRSLWPTHWEVLKELGSMIFQTRHRCKTGETIWVEIQANYIDIHGEAFNFAFARDITERRVSERKLRLLSKAVESGPASIMITDPEGNIQYVNPKFEQITGYEADEVMGHNPKFLKSGDNDPKLYDELWASISQGEEWSGELLNRRKDGSTYWELIHISPVCTEDDGAISHYVGVKEDITDRKEVEQALAEAQQQAESASRSKSEFLATMSHEIRTPMNAILGMTELLGETELTVDQRNYLAVCRSSGENLLQIINDILDISRVEAGRLVVHAKPFNLRRIVKDAGEVIRFRSQEKGLNQLVSVDSNVPQWFIGDAARIRQILINFLGNAVKFTESGTIATLVTCEHDKADRYAVTFRVVDTGVGVPKSYQEHIFNAFQQVDSSSHRRHGGTGLGLAICQKLVDLMDGYISLKSDEGIGSAFSFVLPLEKAEGSMDEADSCSEQTLAGKRILVWHTHIIRSLYIEEALERMGAEVFSLGQNESWADLKPPFENGHLPDALLVHHYEADHWDLFGEIKSIREHAHYEEVPVLVYGRCDDKNLPGRLKKEGAMFLPEPVVEEVLCEELQDLLVAKGGEQKSDVSTGYLSQNILLVDDSEDNLLLIQAFLKQTTHNITLARNGLEAVAAYTEAKAPFDLVLMDVQMPEMDGLEATAQIRRWEKLQGVPKCPVVALTAFAMAEDESMCIEAGCTAYLSKPVNKMRLFSTIDKLTSESH</sequence>
<dbReference type="PROSITE" id="PS50113">
    <property type="entry name" value="PAC"/>
    <property type="match status" value="1"/>
</dbReference>
<dbReference type="SMART" id="SM00388">
    <property type="entry name" value="HisKA"/>
    <property type="match status" value="1"/>
</dbReference>
<dbReference type="SMART" id="SM00448">
    <property type="entry name" value="REC"/>
    <property type="match status" value="2"/>
</dbReference>
<feature type="modified residue" description="4-aspartylphosphate" evidence="11">
    <location>
        <position position="56"/>
    </location>
</feature>
<dbReference type="InterPro" id="IPR004358">
    <property type="entry name" value="Sig_transdc_His_kin-like_C"/>
</dbReference>
<comment type="subunit">
    <text evidence="9">At low DSF concentrations, interacts with RpfF.</text>
</comment>
<dbReference type="Pfam" id="PF00072">
    <property type="entry name" value="Response_reg"/>
    <property type="match status" value="2"/>
</dbReference>
<dbReference type="PROSITE" id="PS50109">
    <property type="entry name" value="HIS_KIN"/>
    <property type="match status" value="1"/>
</dbReference>
<organism evidence="17">
    <name type="scientific">Magnetococcus massalia (strain MO-1)</name>
    <dbReference type="NCBI Taxonomy" id="451514"/>
    <lineage>
        <taxon>Bacteria</taxon>
        <taxon>Pseudomonadati</taxon>
        <taxon>Pseudomonadota</taxon>
        <taxon>Magnetococcia</taxon>
        <taxon>Magnetococcales</taxon>
        <taxon>Magnetococcaceae</taxon>
        <taxon>Magnetococcus</taxon>
    </lineage>
</organism>
<feature type="domain" description="Histidine kinase" evidence="13">
    <location>
        <begin position="416"/>
        <end position="637"/>
    </location>
</feature>
<dbReference type="SUPFAM" id="SSF47384">
    <property type="entry name" value="Homodimeric domain of signal transducing histidine kinase"/>
    <property type="match status" value="1"/>
</dbReference>
<evidence type="ECO:0000313" key="17">
    <source>
        <dbReference type="EMBL" id="CRH05089.1"/>
    </source>
</evidence>
<dbReference type="SUPFAM" id="SSF55785">
    <property type="entry name" value="PYP-like sensor domain (PAS domain)"/>
    <property type="match status" value="2"/>
</dbReference>
<dbReference type="AlphaFoldDB" id="A0A1S7LGA7"/>